<dbReference type="GO" id="GO:0016740">
    <property type="term" value="F:transferase activity"/>
    <property type="evidence" value="ECO:0007669"/>
    <property type="project" value="UniProtKB-KW"/>
</dbReference>
<name>A0A447JEZ5_SALET</name>
<reference evidence="1 2" key="1">
    <citation type="submission" date="2018-12" db="EMBL/GenBank/DDBJ databases">
        <authorList>
            <consortium name="Pathogen Informatics"/>
        </authorList>
    </citation>
    <scope>NUCLEOTIDE SEQUENCE [LARGE SCALE GENOMIC DNA]</scope>
    <source>
        <strain evidence="1 2">NCTC7102</strain>
    </source>
</reference>
<dbReference type="AlphaFoldDB" id="A0A447JEZ5"/>
<protein>
    <submittedName>
        <fullName evidence="1">Bactoprenol-linked glucose transferase</fullName>
    </submittedName>
</protein>
<proteinExistence type="predicted"/>
<accession>A0A447JEZ5</accession>
<organism evidence="1 2">
    <name type="scientific">Salmonella enterica subsp. enterica serovar Daytona</name>
    <dbReference type="NCBI Taxonomy" id="1962639"/>
    <lineage>
        <taxon>Bacteria</taxon>
        <taxon>Pseudomonadati</taxon>
        <taxon>Pseudomonadota</taxon>
        <taxon>Gammaproteobacteria</taxon>
        <taxon>Enterobacterales</taxon>
        <taxon>Enterobacteriaceae</taxon>
        <taxon>Salmonella</taxon>
    </lineage>
</organism>
<gene>
    <name evidence="1" type="primary">gtrA_1</name>
    <name evidence="1" type="ORF">NCTC7102_01887</name>
</gene>
<evidence type="ECO:0000313" key="1">
    <source>
        <dbReference type="EMBL" id="VDY39978.1"/>
    </source>
</evidence>
<sequence length="55" mass="6190">MYGMHTHQALTNFSDFVIAVSFSFYANARFTFNASTTAIRYMMYMGFMGALSAVV</sequence>
<keyword evidence="1" id="KW-0808">Transferase</keyword>
<evidence type="ECO:0000313" key="2">
    <source>
        <dbReference type="Proteomes" id="UP000281393"/>
    </source>
</evidence>
<dbReference type="Proteomes" id="UP000281393">
    <property type="component" value="Chromosome"/>
</dbReference>
<dbReference type="EMBL" id="LR133909">
    <property type="protein sequence ID" value="VDY39978.1"/>
    <property type="molecule type" value="Genomic_DNA"/>
</dbReference>